<dbReference type="InterPro" id="IPR009874">
    <property type="entry name" value="DUF1428"/>
</dbReference>
<dbReference type="SUPFAM" id="SSF54909">
    <property type="entry name" value="Dimeric alpha+beta barrel"/>
    <property type="match status" value="1"/>
</dbReference>
<accession>A0A4Q6Y1M9</accession>
<dbReference type="AlphaFoldDB" id="A0A4Q6Y1M9"/>
<gene>
    <name evidence="1" type="ORF">EWE75_12930</name>
</gene>
<organism evidence="1 2">
    <name type="scientific">Sphingomonas populi</name>
    <dbReference type="NCBI Taxonomy" id="2484750"/>
    <lineage>
        <taxon>Bacteria</taxon>
        <taxon>Pseudomonadati</taxon>
        <taxon>Pseudomonadota</taxon>
        <taxon>Alphaproteobacteria</taxon>
        <taxon>Sphingomonadales</taxon>
        <taxon>Sphingomonadaceae</taxon>
        <taxon>Sphingomonas</taxon>
    </lineage>
</organism>
<reference evidence="1 2" key="1">
    <citation type="submission" date="2019-02" db="EMBL/GenBank/DDBJ databases">
        <authorList>
            <person name="Li Y."/>
        </authorList>
    </citation>
    <scope>NUCLEOTIDE SEQUENCE [LARGE SCALE GENOMIC DNA]</scope>
    <source>
        <strain evidence="1 2">3-7</strain>
    </source>
</reference>
<dbReference type="InterPro" id="IPR011008">
    <property type="entry name" value="Dimeric_a/b-barrel"/>
</dbReference>
<dbReference type="PIRSF" id="PIRSF007028">
    <property type="entry name" value="UCP007028"/>
    <property type="match status" value="1"/>
</dbReference>
<protein>
    <submittedName>
        <fullName evidence="1">DUF1428 domain-containing protein</fullName>
    </submittedName>
</protein>
<dbReference type="OrthoDB" id="9792392at2"/>
<dbReference type="Gene3D" id="3.30.70.100">
    <property type="match status" value="1"/>
</dbReference>
<dbReference type="Proteomes" id="UP000292085">
    <property type="component" value="Unassembled WGS sequence"/>
</dbReference>
<proteinExistence type="predicted"/>
<evidence type="ECO:0000313" key="2">
    <source>
        <dbReference type="Proteomes" id="UP000292085"/>
    </source>
</evidence>
<sequence>MAYIDGYVCPVPAANKQAYRDMAERVTPLFRDHGALRIVETWGVDVPHGTHTDFYKAVKAEAGEAIVFSWVVWPSKDARDAGWAAMLKDERMQSPEPPIFDGKRMFWGGFEPLFDSDDASA</sequence>
<dbReference type="EMBL" id="SGIS01000018">
    <property type="protein sequence ID" value="RZF64102.1"/>
    <property type="molecule type" value="Genomic_DNA"/>
</dbReference>
<dbReference type="Pfam" id="PF07237">
    <property type="entry name" value="DUF1428"/>
    <property type="match status" value="1"/>
</dbReference>
<evidence type="ECO:0000313" key="1">
    <source>
        <dbReference type="EMBL" id="RZF64102.1"/>
    </source>
</evidence>
<comment type="caution">
    <text evidence="1">The sequence shown here is derived from an EMBL/GenBank/DDBJ whole genome shotgun (WGS) entry which is preliminary data.</text>
</comment>
<name>A0A4Q6Y1M9_9SPHN</name>
<keyword evidence="2" id="KW-1185">Reference proteome</keyword>